<dbReference type="CDD" id="cd13603">
    <property type="entry name" value="PBP2_TRAP_Siap_TeaA_like"/>
    <property type="match status" value="1"/>
</dbReference>
<name>A0A1H4MKT8_9HYPH</name>
<dbReference type="Pfam" id="PF03480">
    <property type="entry name" value="DctP"/>
    <property type="match status" value="1"/>
</dbReference>
<dbReference type="PANTHER" id="PTHR33376:SF4">
    <property type="entry name" value="SIALIC ACID-BINDING PERIPLASMIC PROTEIN SIAP"/>
    <property type="match status" value="1"/>
</dbReference>
<dbReference type="EMBL" id="FNSL01000001">
    <property type="protein sequence ID" value="SEB83691.1"/>
    <property type="molecule type" value="Genomic_DNA"/>
</dbReference>
<feature type="signal peptide" evidence="2">
    <location>
        <begin position="1"/>
        <end position="23"/>
    </location>
</feature>
<evidence type="ECO:0000313" key="3">
    <source>
        <dbReference type="EMBL" id="SEB83691.1"/>
    </source>
</evidence>
<evidence type="ECO:0000313" key="4">
    <source>
        <dbReference type="Proteomes" id="UP000199064"/>
    </source>
</evidence>
<dbReference type="NCBIfam" id="NF037995">
    <property type="entry name" value="TRAP_S1"/>
    <property type="match status" value="1"/>
</dbReference>
<accession>A0A1H4MKT8</accession>
<evidence type="ECO:0000256" key="1">
    <source>
        <dbReference type="ARBA" id="ARBA00022729"/>
    </source>
</evidence>
<dbReference type="RefSeq" id="WP_007010852.1">
    <property type="nucleotide sequence ID" value="NZ_FNSL01000001.1"/>
</dbReference>
<sequence>MLKLTHVLKASVVSLALTFPAMAEVKIALDSPPDLKNSGTYMWAHTFGEYLNANGIEAVEFERNSLGEEAERLDQVSQGLLEVSMSDAKSAGTLDGTIFGAMMPYFFEDLAQLDKALDEGGMLARMNEGTTPKGVRILDVVMTGTPTGIFTTEVPIRTFDDIKGVRMRALDEVQINTFEQWGSKGTIVSWSEVPNALQTGVAGGYINPAFVPVTYGHTAFINYFTNARLSQSVRVAIASEDWYQSLTDEERDIVQQAVEKAHEANRKLVSDDTAVLKQLEEAGIEVIELPDEERAKFREASQPIYVSTEMPEGALEAWNKAVGR</sequence>
<gene>
    <name evidence="3" type="ORF">SAMN05216452_3366</name>
</gene>
<evidence type="ECO:0000256" key="2">
    <source>
        <dbReference type="SAM" id="SignalP"/>
    </source>
</evidence>
<dbReference type="InterPro" id="IPR018389">
    <property type="entry name" value="DctP_fam"/>
</dbReference>
<protein>
    <submittedName>
        <fullName evidence="3">TRAP-type C4-dicarboxylate transport system, substrate-binding protein</fullName>
    </submittedName>
</protein>
<dbReference type="AlphaFoldDB" id="A0A1H4MKT8"/>
<proteinExistence type="predicted"/>
<organism evidence="3 4">
    <name type="scientific">Nitratireductor aquibiodomus</name>
    <dbReference type="NCBI Taxonomy" id="204799"/>
    <lineage>
        <taxon>Bacteria</taxon>
        <taxon>Pseudomonadati</taxon>
        <taxon>Pseudomonadota</taxon>
        <taxon>Alphaproteobacteria</taxon>
        <taxon>Hyphomicrobiales</taxon>
        <taxon>Phyllobacteriaceae</taxon>
        <taxon>Nitratireductor</taxon>
    </lineage>
</organism>
<keyword evidence="1 2" id="KW-0732">Signal</keyword>
<dbReference type="Proteomes" id="UP000199064">
    <property type="component" value="Unassembled WGS sequence"/>
</dbReference>
<feature type="chain" id="PRO_5011541759" evidence="2">
    <location>
        <begin position="24"/>
        <end position="324"/>
    </location>
</feature>
<dbReference type="InterPro" id="IPR038404">
    <property type="entry name" value="TRAP_DctP_sf"/>
</dbReference>
<dbReference type="GO" id="GO:0055085">
    <property type="term" value="P:transmembrane transport"/>
    <property type="evidence" value="ECO:0007669"/>
    <property type="project" value="InterPro"/>
</dbReference>
<keyword evidence="4" id="KW-1185">Reference proteome</keyword>
<dbReference type="Gene3D" id="3.40.190.170">
    <property type="entry name" value="Bacterial extracellular solute-binding protein, family 7"/>
    <property type="match status" value="1"/>
</dbReference>
<reference evidence="4" key="1">
    <citation type="submission" date="2016-10" db="EMBL/GenBank/DDBJ databases">
        <authorList>
            <person name="Varghese N."/>
            <person name="Submissions S."/>
        </authorList>
    </citation>
    <scope>NUCLEOTIDE SEQUENCE [LARGE SCALE GENOMIC DNA]</scope>
    <source>
        <strain evidence="4">ES.061</strain>
    </source>
</reference>
<dbReference type="PANTHER" id="PTHR33376">
    <property type="match status" value="1"/>
</dbReference>